<name>A0A314KUE9_NICAT</name>
<dbReference type="SUPFAM" id="SSF109905">
    <property type="entry name" value="Surp module (SWAP domain)"/>
    <property type="match status" value="1"/>
</dbReference>
<feature type="domain" description="SURP motif" evidence="2">
    <location>
        <begin position="37"/>
        <end position="79"/>
    </location>
</feature>
<protein>
    <submittedName>
        <fullName evidence="3">Splicing factor 3a subunit 1</fullName>
    </submittedName>
</protein>
<dbReference type="GO" id="GO:0000381">
    <property type="term" value="P:regulation of alternative mRNA splicing, via spliceosome"/>
    <property type="evidence" value="ECO:0007669"/>
    <property type="project" value="TreeGrafter"/>
</dbReference>
<dbReference type="GO" id="GO:0045292">
    <property type="term" value="P:mRNA cis splicing, via spliceosome"/>
    <property type="evidence" value="ECO:0007669"/>
    <property type="project" value="InterPro"/>
</dbReference>
<sequence length="115" mass="12867">MLGTMQNEEDGSKVPTFVATHTRTIGIIYPPPEIRNIVNTTAQYVAKNRPEFQKTVILNCAGNPKFKFLNASDPYHAYCRRGIFCPPKMLPAVRQSSPHLASALPDFLSLSRFNT</sequence>
<gene>
    <name evidence="3" type="ORF">A4A49_52143</name>
</gene>
<dbReference type="Gramene" id="OIT32963">
    <property type="protein sequence ID" value="OIT32963"/>
    <property type="gene ID" value="A4A49_52143"/>
</dbReference>
<accession>A0A314KUE9</accession>
<evidence type="ECO:0000256" key="1">
    <source>
        <dbReference type="ARBA" id="ARBA00022664"/>
    </source>
</evidence>
<dbReference type="FunFam" id="1.10.10.790:FF:000002">
    <property type="entry name" value="Splicing factor 3A subunit 1"/>
    <property type="match status" value="1"/>
</dbReference>
<evidence type="ECO:0000313" key="4">
    <source>
        <dbReference type="Proteomes" id="UP000187609"/>
    </source>
</evidence>
<dbReference type="InterPro" id="IPR000061">
    <property type="entry name" value="Surp"/>
</dbReference>
<dbReference type="GO" id="GO:0071013">
    <property type="term" value="C:catalytic step 2 spliceosome"/>
    <property type="evidence" value="ECO:0007669"/>
    <property type="project" value="TreeGrafter"/>
</dbReference>
<dbReference type="PANTHER" id="PTHR15316">
    <property type="entry name" value="SPLICEOSOME ASSOCIATED PROTEIN 114/SWAP SPLICING FACTOR-RELATED"/>
    <property type="match status" value="1"/>
</dbReference>
<dbReference type="Gene3D" id="1.10.10.790">
    <property type="entry name" value="Surp module"/>
    <property type="match status" value="1"/>
</dbReference>
<dbReference type="EMBL" id="MJEQ01000965">
    <property type="protein sequence ID" value="OIT32963.1"/>
    <property type="molecule type" value="Genomic_DNA"/>
</dbReference>
<dbReference type="InterPro" id="IPR045146">
    <property type="entry name" value="SF3A1"/>
</dbReference>
<dbReference type="SMR" id="A0A314KUE9"/>
<dbReference type="GO" id="GO:0071004">
    <property type="term" value="C:U2-type prespliceosome"/>
    <property type="evidence" value="ECO:0007669"/>
    <property type="project" value="TreeGrafter"/>
</dbReference>
<evidence type="ECO:0000313" key="3">
    <source>
        <dbReference type="EMBL" id="OIT32963.1"/>
    </source>
</evidence>
<dbReference type="PROSITE" id="PS50128">
    <property type="entry name" value="SURP"/>
    <property type="match status" value="1"/>
</dbReference>
<dbReference type="GO" id="GO:0005686">
    <property type="term" value="C:U2 snRNP"/>
    <property type="evidence" value="ECO:0007669"/>
    <property type="project" value="TreeGrafter"/>
</dbReference>
<evidence type="ECO:0000259" key="2">
    <source>
        <dbReference type="PROSITE" id="PS50128"/>
    </source>
</evidence>
<keyword evidence="4" id="KW-1185">Reference proteome</keyword>
<keyword evidence="1" id="KW-0507">mRNA processing</keyword>
<comment type="caution">
    <text evidence="3">The sequence shown here is derived from an EMBL/GenBank/DDBJ whole genome shotgun (WGS) entry which is preliminary data.</text>
</comment>
<dbReference type="GO" id="GO:0003723">
    <property type="term" value="F:RNA binding"/>
    <property type="evidence" value="ECO:0007669"/>
    <property type="project" value="InterPro"/>
</dbReference>
<dbReference type="SMART" id="SM00648">
    <property type="entry name" value="SWAP"/>
    <property type="match status" value="1"/>
</dbReference>
<dbReference type="InterPro" id="IPR035967">
    <property type="entry name" value="SWAP/Surp_sf"/>
</dbReference>
<proteinExistence type="predicted"/>
<dbReference type="AlphaFoldDB" id="A0A314KUE9"/>
<organism evidence="3 4">
    <name type="scientific">Nicotiana attenuata</name>
    <name type="common">Coyote tobacco</name>
    <dbReference type="NCBI Taxonomy" id="49451"/>
    <lineage>
        <taxon>Eukaryota</taxon>
        <taxon>Viridiplantae</taxon>
        <taxon>Streptophyta</taxon>
        <taxon>Embryophyta</taxon>
        <taxon>Tracheophyta</taxon>
        <taxon>Spermatophyta</taxon>
        <taxon>Magnoliopsida</taxon>
        <taxon>eudicotyledons</taxon>
        <taxon>Gunneridae</taxon>
        <taxon>Pentapetalae</taxon>
        <taxon>asterids</taxon>
        <taxon>lamiids</taxon>
        <taxon>Solanales</taxon>
        <taxon>Solanaceae</taxon>
        <taxon>Nicotianoideae</taxon>
        <taxon>Nicotianeae</taxon>
        <taxon>Nicotiana</taxon>
    </lineage>
</organism>
<reference evidence="3" key="1">
    <citation type="submission" date="2016-11" db="EMBL/GenBank/DDBJ databases">
        <title>The genome of Nicotiana attenuata.</title>
        <authorList>
            <person name="Xu S."/>
            <person name="Brockmoeller T."/>
            <person name="Gaquerel E."/>
            <person name="Navarro A."/>
            <person name="Kuhl H."/>
            <person name="Gase K."/>
            <person name="Ling Z."/>
            <person name="Zhou W."/>
            <person name="Kreitzer C."/>
            <person name="Stanke M."/>
            <person name="Tang H."/>
            <person name="Lyons E."/>
            <person name="Pandey P."/>
            <person name="Pandey S.P."/>
            <person name="Timmermann B."/>
            <person name="Baldwin I.T."/>
        </authorList>
    </citation>
    <scope>NUCLEOTIDE SEQUENCE [LARGE SCALE GENOMIC DNA]</scope>
    <source>
        <strain evidence="3">UT</strain>
    </source>
</reference>
<dbReference type="STRING" id="49451.A0A314KUE9"/>
<dbReference type="Proteomes" id="UP000187609">
    <property type="component" value="Unassembled WGS sequence"/>
</dbReference>
<dbReference type="PANTHER" id="PTHR15316:SF1">
    <property type="entry name" value="SPLICING FACTOR 3A SUBUNIT 1"/>
    <property type="match status" value="1"/>
</dbReference>
<dbReference type="Pfam" id="PF01805">
    <property type="entry name" value="Surp"/>
    <property type="match status" value="1"/>
</dbReference>